<dbReference type="InterPro" id="IPR011990">
    <property type="entry name" value="TPR-like_helical_dom_sf"/>
</dbReference>
<dbReference type="SMART" id="SM00028">
    <property type="entry name" value="TPR"/>
    <property type="match status" value="6"/>
</dbReference>
<feature type="domain" description="NB-ARC" evidence="1">
    <location>
        <begin position="17"/>
        <end position="176"/>
    </location>
</feature>
<reference evidence="3" key="1">
    <citation type="submission" date="2015-10" db="EMBL/GenBank/DDBJ databases">
        <authorList>
            <person name="Regsiter A."/>
            <person name="william w."/>
        </authorList>
    </citation>
    <scope>NUCLEOTIDE SEQUENCE</scope>
    <source>
        <strain evidence="3">Montdore</strain>
    </source>
</reference>
<dbReference type="InterPro" id="IPR019734">
    <property type="entry name" value="TPR_rpt"/>
</dbReference>
<dbReference type="Pfam" id="PF13424">
    <property type="entry name" value="TPR_12"/>
    <property type="match status" value="2"/>
</dbReference>
<dbReference type="InterPro" id="IPR053137">
    <property type="entry name" value="NLR-like"/>
</dbReference>
<dbReference type="Proteomes" id="UP001412239">
    <property type="component" value="Unassembled WGS sequence"/>
</dbReference>
<dbReference type="Pfam" id="PF25000">
    <property type="entry name" value="DUF7779"/>
    <property type="match status" value="1"/>
</dbReference>
<dbReference type="AlphaFoldDB" id="A0A292Q6K9"/>
<accession>A0A292Q6K9</accession>
<dbReference type="GO" id="GO:0043531">
    <property type="term" value="F:ADP binding"/>
    <property type="evidence" value="ECO:0007669"/>
    <property type="project" value="InterPro"/>
</dbReference>
<evidence type="ECO:0000259" key="2">
    <source>
        <dbReference type="Pfam" id="PF25000"/>
    </source>
</evidence>
<gene>
    <name evidence="3" type="ORF">GSTUAT00000848001</name>
</gene>
<proteinExistence type="predicted"/>
<dbReference type="Pfam" id="PF00931">
    <property type="entry name" value="NB-ARC"/>
    <property type="match status" value="1"/>
</dbReference>
<protein>
    <submittedName>
        <fullName evidence="3">Uncharacterized protein</fullName>
    </submittedName>
</protein>
<evidence type="ECO:0000313" key="4">
    <source>
        <dbReference type="Proteomes" id="UP001412239"/>
    </source>
</evidence>
<dbReference type="Gene3D" id="3.40.50.300">
    <property type="entry name" value="P-loop containing nucleotide triphosphate hydrolases"/>
    <property type="match status" value="1"/>
</dbReference>
<feature type="non-terminal residue" evidence="3">
    <location>
        <position position="728"/>
    </location>
</feature>
<dbReference type="EMBL" id="LN890952">
    <property type="protein sequence ID" value="CUS15044.1"/>
    <property type="molecule type" value="Genomic_DNA"/>
</dbReference>
<keyword evidence="4" id="KW-1185">Reference proteome</keyword>
<dbReference type="PANTHER" id="PTHR46082:SF6">
    <property type="entry name" value="AAA+ ATPASE DOMAIN-CONTAINING PROTEIN-RELATED"/>
    <property type="match status" value="1"/>
</dbReference>
<dbReference type="InterPro" id="IPR027417">
    <property type="entry name" value="P-loop_NTPase"/>
</dbReference>
<dbReference type="PANTHER" id="PTHR46082">
    <property type="entry name" value="ATP/GTP-BINDING PROTEIN-RELATED"/>
    <property type="match status" value="1"/>
</dbReference>
<evidence type="ECO:0000313" key="3">
    <source>
        <dbReference type="EMBL" id="CUS15044.1"/>
    </source>
</evidence>
<dbReference type="Gene3D" id="1.25.40.10">
    <property type="entry name" value="Tetratricopeptide repeat domain"/>
    <property type="match status" value="3"/>
</dbReference>
<organism evidence="3 4">
    <name type="scientific">Tuber aestivum</name>
    <name type="common">summer truffle</name>
    <dbReference type="NCBI Taxonomy" id="59557"/>
    <lineage>
        <taxon>Eukaryota</taxon>
        <taxon>Fungi</taxon>
        <taxon>Dikarya</taxon>
        <taxon>Ascomycota</taxon>
        <taxon>Pezizomycotina</taxon>
        <taxon>Pezizomycetes</taxon>
        <taxon>Pezizales</taxon>
        <taxon>Tuberaceae</taxon>
        <taxon>Tuber</taxon>
    </lineage>
</organism>
<dbReference type="Pfam" id="PF13374">
    <property type="entry name" value="TPR_10"/>
    <property type="match status" value="4"/>
</dbReference>
<name>A0A292Q6K9_9PEZI</name>
<dbReference type="SUPFAM" id="SSF52540">
    <property type="entry name" value="P-loop containing nucleoside triphosphate hydrolases"/>
    <property type="match status" value="1"/>
</dbReference>
<feature type="domain" description="DUF7779" evidence="2">
    <location>
        <begin position="246"/>
        <end position="322"/>
    </location>
</feature>
<dbReference type="InterPro" id="IPR056681">
    <property type="entry name" value="DUF7779"/>
</dbReference>
<dbReference type="InterPro" id="IPR002182">
    <property type="entry name" value="NB-ARC"/>
</dbReference>
<evidence type="ECO:0000259" key="1">
    <source>
        <dbReference type="Pfam" id="PF00931"/>
    </source>
</evidence>
<dbReference type="SUPFAM" id="SSF48452">
    <property type="entry name" value="TPR-like"/>
    <property type="match status" value="2"/>
</dbReference>
<sequence length="728" mass="80888">MVPYSRNGRFVGRESILESLEEQVGCSGLNRIALHGLGGSGKTQIALEYAYRRKDTRHIFWVHASSFPKFREDYARISREAKISVPSPTPRENQEEILRDVKLWFEGDASGDWILLLDNADNVVDFESNNSEISKFLPQGAKGTIILTTRSLCVAEREGCDVIEVGKVSDVEGQELFLRQLRISDNPQTGDKQAVANLVGFLGHLPLAITGAAAFMLETILAREADMTESILSTFFITFDRIILQTPMAANILRLIAFLDRQNIPEDLIAQSGLEGVSDSLDFRRAMGTLLGFSLVTRERDGEVYELHRLVQLSMHVYLSPRETSEWKGRAVEVVSKLYPEYSHGVRHVCAAYLPHALTVMADSAGPMVDELHCRVASHLEDTVGSQNLGSVLCELGRYGEAEEMLRHVMETWALTSLGRFEEAENLYRKVQDGQQRSLRPEHPHTLTSTNNLATVLDKQGKCSEAEEQYRRALEGFENALGPEHPTTLSTVKNLASVLTGLGQYQEAMKMLWPLRSVLGLRVELLGLEHPDTLDTLSYLALALTELENYGEAKEMSKCALILREKTLGPEHPHTLASVNNLANLHSHLGNHQEAKSLNIQAFLARETHLGPHHPDTLISMGNLARCYFDLGEHATAEYLQRQALSINTELLGEEHPDTLTSMNNLGATLHKLKRPSSAEGLYRKTLSAREELLGPEHPDTLVTLQNLAYVVGGVGRHGDSVAMLARA</sequence>